<dbReference type="EMBL" id="BARU01039922">
    <property type="protein sequence ID" value="GAH86428.1"/>
    <property type="molecule type" value="Genomic_DNA"/>
</dbReference>
<sequence length="94" mass="10664">MSIQGKKEGICRLTGTTLILIGLVLSISFNYFILNNLLLYLLFILIGTPPFILSIFLKLEQDFIVKKFSKILFIIVTINISLIITAVFFSSFLM</sequence>
<feature type="non-terminal residue" evidence="2">
    <location>
        <position position="94"/>
    </location>
</feature>
<protein>
    <submittedName>
        <fullName evidence="2">Uncharacterized protein</fullName>
    </submittedName>
</protein>
<keyword evidence="1" id="KW-0472">Membrane</keyword>
<feature type="transmembrane region" description="Helical" evidence="1">
    <location>
        <begin position="39"/>
        <end position="59"/>
    </location>
</feature>
<name>X1KWS0_9ZZZZ</name>
<gene>
    <name evidence="2" type="ORF">S03H2_61808</name>
</gene>
<keyword evidence="1" id="KW-1133">Transmembrane helix</keyword>
<accession>X1KWS0</accession>
<proteinExistence type="predicted"/>
<dbReference type="AlphaFoldDB" id="X1KWS0"/>
<feature type="transmembrane region" description="Helical" evidence="1">
    <location>
        <begin position="71"/>
        <end position="93"/>
    </location>
</feature>
<comment type="caution">
    <text evidence="2">The sequence shown here is derived from an EMBL/GenBank/DDBJ whole genome shotgun (WGS) entry which is preliminary data.</text>
</comment>
<feature type="transmembrane region" description="Helical" evidence="1">
    <location>
        <begin position="12"/>
        <end position="33"/>
    </location>
</feature>
<reference evidence="2" key="1">
    <citation type="journal article" date="2014" name="Front. Microbiol.">
        <title>High frequency of phylogenetically diverse reductive dehalogenase-homologous genes in deep subseafloor sedimentary metagenomes.</title>
        <authorList>
            <person name="Kawai M."/>
            <person name="Futagami T."/>
            <person name="Toyoda A."/>
            <person name="Takaki Y."/>
            <person name="Nishi S."/>
            <person name="Hori S."/>
            <person name="Arai W."/>
            <person name="Tsubouchi T."/>
            <person name="Morono Y."/>
            <person name="Uchiyama I."/>
            <person name="Ito T."/>
            <person name="Fujiyama A."/>
            <person name="Inagaki F."/>
            <person name="Takami H."/>
        </authorList>
    </citation>
    <scope>NUCLEOTIDE SEQUENCE</scope>
    <source>
        <strain evidence="2">Expedition CK06-06</strain>
    </source>
</reference>
<organism evidence="2">
    <name type="scientific">marine sediment metagenome</name>
    <dbReference type="NCBI Taxonomy" id="412755"/>
    <lineage>
        <taxon>unclassified sequences</taxon>
        <taxon>metagenomes</taxon>
        <taxon>ecological metagenomes</taxon>
    </lineage>
</organism>
<keyword evidence="1" id="KW-0812">Transmembrane</keyword>
<evidence type="ECO:0000256" key="1">
    <source>
        <dbReference type="SAM" id="Phobius"/>
    </source>
</evidence>
<evidence type="ECO:0000313" key="2">
    <source>
        <dbReference type="EMBL" id="GAH86428.1"/>
    </source>
</evidence>